<feature type="domain" description="5-hmdU DNA kinase helical" evidence="2">
    <location>
        <begin position="526"/>
        <end position="631"/>
    </location>
</feature>
<dbReference type="Gene3D" id="1.20.1280.50">
    <property type="match status" value="1"/>
</dbReference>
<dbReference type="Pfam" id="PF18723">
    <property type="entry name" value="HMUDK_hel"/>
    <property type="match status" value="1"/>
</dbReference>
<protein>
    <recommendedName>
        <fullName evidence="5">Chromo domain-containing protein</fullName>
    </recommendedName>
</protein>
<dbReference type="CDD" id="cd00024">
    <property type="entry name" value="CD_CSD"/>
    <property type="match status" value="1"/>
</dbReference>
<feature type="domain" description="F-box" evidence="1">
    <location>
        <begin position="24"/>
        <end position="83"/>
    </location>
</feature>
<evidence type="ECO:0008006" key="5">
    <source>
        <dbReference type="Google" id="ProtNLM"/>
    </source>
</evidence>
<keyword evidence="4" id="KW-1185">Reference proteome</keyword>
<dbReference type="Gene3D" id="2.40.50.40">
    <property type="match status" value="1"/>
</dbReference>
<dbReference type="Gene3D" id="3.80.10.10">
    <property type="entry name" value="Ribonuclease Inhibitor"/>
    <property type="match status" value="1"/>
</dbReference>
<dbReference type="GeneID" id="36329737"/>
<dbReference type="AlphaFoldDB" id="A0A1X6N6L2"/>
<dbReference type="InterPro" id="IPR001810">
    <property type="entry name" value="F-box_dom"/>
</dbReference>
<name>A0A1X6N6L2_9APHY</name>
<dbReference type="OrthoDB" id="433924at2759"/>
<evidence type="ECO:0000313" key="4">
    <source>
        <dbReference type="Proteomes" id="UP000194127"/>
    </source>
</evidence>
<dbReference type="Proteomes" id="UP000194127">
    <property type="component" value="Unassembled WGS sequence"/>
</dbReference>
<accession>A0A1X6N6L2</accession>
<dbReference type="EMBL" id="KZ110594">
    <property type="protein sequence ID" value="OSX64257.1"/>
    <property type="molecule type" value="Genomic_DNA"/>
</dbReference>
<dbReference type="RefSeq" id="XP_024341051.1">
    <property type="nucleotide sequence ID" value="XM_024484788.1"/>
</dbReference>
<evidence type="ECO:0000259" key="2">
    <source>
        <dbReference type="Pfam" id="PF18723"/>
    </source>
</evidence>
<organism evidence="3 4">
    <name type="scientific">Postia placenta MAD-698-R-SB12</name>
    <dbReference type="NCBI Taxonomy" id="670580"/>
    <lineage>
        <taxon>Eukaryota</taxon>
        <taxon>Fungi</taxon>
        <taxon>Dikarya</taxon>
        <taxon>Basidiomycota</taxon>
        <taxon>Agaricomycotina</taxon>
        <taxon>Agaricomycetes</taxon>
        <taxon>Polyporales</taxon>
        <taxon>Adustoporiaceae</taxon>
        <taxon>Rhodonia</taxon>
    </lineage>
</organism>
<gene>
    <name evidence="3" type="ORF">POSPLADRAFT_1137389</name>
</gene>
<dbReference type="SUPFAM" id="SSF52047">
    <property type="entry name" value="RNI-like"/>
    <property type="match status" value="1"/>
</dbReference>
<reference evidence="3 4" key="1">
    <citation type="submission" date="2017-04" db="EMBL/GenBank/DDBJ databases">
        <title>Genome Sequence of the Model Brown-Rot Fungus Postia placenta SB12.</title>
        <authorList>
            <consortium name="DOE Joint Genome Institute"/>
            <person name="Gaskell J."/>
            <person name="Kersten P."/>
            <person name="Larrondo L.F."/>
            <person name="Canessa P."/>
            <person name="Martinez D."/>
            <person name="Hibbett D."/>
            <person name="Schmoll M."/>
            <person name="Kubicek C.P."/>
            <person name="Martinez A.T."/>
            <person name="Yadav J."/>
            <person name="Master E."/>
            <person name="Magnuson J.K."/>
            <person name="James T."/>
            <person name="Yaver D."/>
            <person name="Berka R."/>
            <person name="Labutti K."/>
            <person name="Lipzen A."/>
            <person name="Aerts A."/>
            <person name="Barry K."/>
            <person name="Henrissat B."/>
            <person name="Blanchette R."/>
            <person name="Grigoriev I."/>
            <person name="Cullen D."/>
        </authorList>
    </citation>
    <scope>NUCLEOTIDE SEQUENCE [LARGE SCALE GENOMIC DNA]</scope>
    <source>
        <strain evidence="3 4">MAD-698-R-SB12</strain>
    </source>
</reference>
<dbReference type="PANTHER" id="PTHR38926:SF72">
    <property type="entry name" value="IM:7136021-RELATED"/>
    <property type="match status" value="1"/>
</dbReference>
<dbReference type="STRING" id="670580.A0A1X6N6L2"/>
<evidence type="ECO:0000313" key="3">
    <source>
        <dbReference type="EMBL" id="OSX64257.1"/>
    </source>
</evidence>
<sequence>MSDTNAPLVSPGRLRPASNAATPIANIPDDVLLDIFRIVVEQSDYMTRKLLRKGKTWLAVTHVCTYWRNSILDTAELWTRLRFWSFFNQKLARAFLQRAGNRLVSLEYRGSGPRPLANPMTIASFIDSNSSHLGALSIIELDETETAVFCGKLRTPAMNLQRLEIQSHVGQHTVVYPIFTNTLPALRVFRITGLWITLPHAANLRELVLLECRSVPFEALLKYLHEMPLLEVLHIDKARDSRREWPPVSTLPFKPPLLMPHLRSLTLSFTHPEDLFVALRLIAFPPAAAVHLHFREMQTLTITAFPDVPPSLEAITSSISDASLTISQDPMWTVVLRTINRDLQLQWSCEVAEQDADNLVFRLQRTAFNALPFPSLRRLAVRSTPALRSDAWRVLFGPLSGLETLEVDVHQTSLWTLGSEMCTFVSDDPIPLPFCPQLKHLRVMRLQDEGENLFRDITQVLWACALNSKSLTFKATTTMVRTRPADPRTHEASTVSYKSRATLTRNKPGSRPKYIEIHDQRLPVSVVLDTLFSFMAERHRIFNRRVAGEPRPWTEDEILDNYPFTNVFRIYDRTTQYILRHVIREGSQDLHEACFRVILFRFFNKIGTWKFLRSRLGELTWRDYDVGRYEEKGSRLLVRWVGYGPDDDTWQSENDFGEARAVMEQWKGTRDRIGEKVEEFRAMGDHYRKRKHVMVAVEREKYQW</sequence>
<dbReference type="SUPFAM" id="SSF54160">
    <property type="entry name" value="Chromo domain-like"/>
    <property type="match status" value="1"/>
</dbReference>
<dbReference type="InterPro" id="IPR032675">
    <property type="entry name" value="LRR_dom_sf"/>
</dbReference>
<dbReference type="InterPro" id="IPR040684">
    <property type="entry name" value="HMUDK_hel"/>
</dbReference>
<proteinExistence type="predicted"/>
<dbReference type="PANTHER" id="PTHR38926">
    <property type="entry name" value="F-BOX DOMAIN CONTAINING PROTEIN, EXPRESSED"/>
    <property type="match status" value="1"/>
</dbReference>
<dbReference type="InterPro" id="IPR016197">
    <property type="entry name" value="Chromo-like_dom_sf"/>
</dbReference>
<evidence type="ECO:0000259" key="1">
    <source>
        <dbReference type="Pfam" id="PF12937"/>
    </source>
</evidence>
<dbReference type="Pfam" id="PF12937">
    <property type="entry name" value="F-box-like"/>
    <property type="match status" value="1"/>
</dbReference>